<proteinExistence type="predicted"/>
<dbReference type="EMBL" id="CZKB01000025">
    <property type="protein sequence ID" value="CUR61943.1"/>
    <property type="molecule type" value="Genomic_DNA"/>
</dbReference>
<dbReference type="AlphaFoldDB" id="A0A2P2CJ12"/>
<gene>
    <name evidence="1" type="ORF">NOCA150243</name>
</gene>
<organism evidence="1">
    <name type="scientific">metagenome</name>
    <dbReference type="NCBI Taxonomy" id="256318"/>
    <lineage>
        <taxon>unclassified sequences</taxon>
        <taxon>metagenomes</taxon>
    </lineage>
</organism>
<accession>A0A2P2CJ12</accession>
<evidence type="ECO:0000313" key="1">
    <source>
        <dbReference type="EMBL" id="CUR61943.1"/>
    </source>
</evidence>
<sequence length="434" mass="45304">MTLVVAVGFAVVGLAAPSSAHHNTITGSVSCRTGGGWEVTWQVVNSEQRTEQITSSNRPSAVPVGTTFSSYQTRSFREVLTTKPGSTVTLTLGARWSNGVTQVNSGSIPASSFSDACNTTRVAAPTVPVVDECGPGNAHYGTVPSGPWTSVVNRNGSLTITANPGYVFTNGQTVITYPVPTDSNAPCIESAPQVPVVDDCGPGNAHYGTVPSGPWTSVLNPDGSLTITADEGHAFPGGRTVITYPVPTDSNVPCVASAPQVPVIDDCGPGNAHYGTVPSGPWTSVLNANGSLTITANPGHSFGNGQSVITLPVPTDTQQPCPVSPPEVLPAEVRVVKAKAKQIDKCGTRSDLFKVSKRAGVVYTVNGTVLHQGVWLKARTLKHANTKGKRPYSVTVRAQSADATYRLEGKQVWRLRFSTRPCAKAPEIAPHTGS</sequence>
<reference evidence="1" key="1">
    <citation type="submission" date="2015-08" db="EMBL/GenBank/DDBJ databases">
        <authorList>
            <person name="Babu N.S."/>
            <person name="Beckwith C.J."/>
            <person name="Beseler K.G."/>
            <person name="Brison A."/>
            <person name="Carone J.V."/>
            <person name="Caskin T.P."/>
            <person name="Diamond M."/>
            <person name="Durham M.E."/>
            <person name="Foxe J.M."/>
            <person name="Go M."/>
            <person name="Henderson B.A."/>
            <person name="Jones I.B."/>
            <person name="McGettigan J.A."/>
            <person name="Micheletti S.J."/>
            <person name="Nasrallah M.E."/>
            <person name="Ortiz D."/>
            <person name="Piller C.R."/>
            <person name="Privatt S.R."/>
            <person name="Schneider S.L."/>
            <person name="Sharp S."/>
            <person name="Smith T.C."/>
            <person name="Stanton J.D."/>
            <person name="Ullery H.E."/>
            <person name="Wilson R.J."/>
            <person name="Serrano M.G."/>
            <person name="Buck G."/>
            <person name="Lee V."/>
            <person name="Wang Y."/>
            <person name="Carvalho R."/>
            <person name="Voegtly L."/>
            <person name="Shi R."/>
            <person name="Duckworth R."/>
            <person name="Johnson A."/>
            <person name="Loviza R."/>
            <person name="Walstead R."/>
            <person name="Shah Z."/>
            <person name="Kiflezghi M."/>
            <person name="Wade K."/>
            <person name="Ball S.L."/>
            <person name="Bradley K.W."/>
            <person name="Asai D.J."/>
            <person name="Bowman C.A."/>
            <person name="Russell D.A."/>
            <person name="Pope W.H."/>
            <person name="Jacobs-Sera D."/>
            <person name="Hendrix R.W."/>
            <person name="Hatfull G.F."/>
        </authorList>
    </citation>
    <scope>NUCLEOTIDE SEQUENCE</scope>
</reference>
<name>A0A2P2CJ12_9ZZZZ</name>
<protein>
    <submittedName>
        <fullName evidence="1">Uncharacterized protein</fullName>
    </submittedName>
</protein>